<dbReference type="SUPFAM" id="SSF46785">
    <property type="entry name" value="Winged helix' DNA-binding domain"/>
    <property type="match status" value="1"/>
</dbReference>
<evidence type="ECO:0000256" key="3">
    <source>
        <dbReference type="ARBA" id="ARBA00023125"/>
    </source>
</evidence>
<organism evidence="6 7">
    <name type="scientific">Aliidongia dinghuensis</name>
    <dbReference type="NCBI Taxonomy" id="1867774"/>
    <lineage>
        <taxon>Bacteria</taxon>
        <taxon>Pseudomonadati</taxon>
        <taxon>Pseudomonadota</taxon>
        <taxon>Alphaproteobacteria</taxon>
        <taxon>Rhodospirillales</taxon>
        <taxon>Dongiaceae</taxon>
        <taxon>Aliidongia</taxon>
    </lineage>
</organism>
<dbReference type="Proteomes" id="UP000646365">
    <property type="component" value="Unassembled WGS sequence"/>
</dbReference>
<evidence type="ECO:0000259" key="5">
    <source>
        <dbReference type="PROSITE" id="PS50931"/>
    </source>
</evidence>
<dbReference type="AlphaFoldDB" id="A0A8J2YPR4"/>
<dbReference type="Gene3D" id="1.10.10.10">
    <property type="entry name" value="Winged helix-like DNA-binding domain superfamily/Winged helix DNA-binding domain"/>
    <property type="match status" value="1"/>
</dbReference>
<name>A0A8J2YPR4_9PROT</name>
<keyword evidence="7" id="KW-1185">Reference proteome</keyword>
<dbReference type="Pfam" id="PF03466">
    <property type="entry name" value="LysR_substrate"/>
    <property type="match status" value="1"/>
</dbReference>
<keyword evidence="3" id="KW-0238">DNA-binding</keyword>
<evidence type="ECO:0000313" key="7">
    <source>
        <dbReference type="Proteomes" id="UP000646365"/>
    </source>
</evidence>
<dbReference type="InterPro" id="IPR005119">
    <property type="entry name" value="LysR_subst-bd"/>
</dbReference>
<dbReference type="PANTHER" id="PTHR30537">
    <property type="entry name" value="HTH-TYPE TRANSCRIPTIONAL REGULATOR"/>
    <property type="match status" value="1"/>
</dbReference>
<dbReference type="RefSeq" id="WP_189041762.1">
    <property type="nucleotide sequence ID" value="NZ_BMJQ01000001.1"/>
</dbReference>
<comment type="similarity">
    <text evidence="1">Belongs to the LysR transcriptional regulatory family.</text>
</comment>
<dbReference type="InterPro" id="IPR036390">
    <property type="entry name" value="WH_DNA-bd_sf"/>
</dbReference>
<protein>
    <submittedName>
        <fullName evidence="6">Transcriptional regulator</fullName>
    </submittedName>
</protein>
<evidence type="ECO:0000256" key="2">
    <source>
        <dbReference type="ARBA" id="ARBA00023015"/>
    </source>
</evidence>
<reference evidence="6" key="1">
    <citation type="journal article" date="2014" name="Int. J. Syst. Evol. Microbiol.">
        <title>Complete genome sequence of Corynebacterium casei LMG S-19264T (=DSM 44701T), isolated from a smear-ripened cheese.</title>
        <authorList>
            <consortium name="US DOE Joint Genome Institute (JGI-PGF)"/>
            <person name="Walter F."/>
            <person name="Albersmeier A."/>
            <person name="Kalinowski J."/>
            <person name="Ruckert C."/>
        </authorList>
    </citation>
    <scope>NUCLEOTIDE SEQUENCE</scope>
    <source>
        <strain evidence="6">CGMCC 1.15725</strain>
    </source>
</reference>
<sequence>MTVHLPSLNGLRAFEAAARHLSFTLAAAELNVTQAAISHQIKRLEEQLNVQLFVRQNRALVLTRAAQDYLPAVRAAFDDLKRATERLVKPERQRVLTVSTISSLAAKWLVPRLIPFHEAHPDIEVRISTTMRPVDFRAEGIDLGIRYGTGRWPGLRADWLMQDSWFPVCSPALLQGTKPLRTPADLANHTLIHVEPYREAWARWLEAAGGPVEIAERRGLTFDLVMVALQAAIDGAGVALSGTSFVELDLAAGRLVAPFDFALPHKEGGFYVVAPEETADQPAVATFRQWLISSVGPRPSPVR</sequence>
<dbReference type="InterPro" id="IPR036388">
    <property type="entry name" value="WH-like_DNA-bd_sf"/>
</dbReference>
<keyword evidence="4" id="KW-0804">Transcription</keyword>
<proteinExistence type="inferred from homology"/>
<dbReference type="InterPro" id="IPR000847">
    <property type="entry name" value="LysR_HTH_N"/>
</dbReference>
<dbReference type="EMBL" id="BMJQ01000001">
    <property type="protein sequence ID" value="GGF01076.1"/>
    <property type="molecule type" value="Genomic_DNA"/>
</dbReference>
<dbReference type="NCBIfam" id="NF008352">
    <property type="entry name" value="PRK11139.1"/>
    <property type="match status" value="1"/>
</dbReference>
<evidence type="ECO:0000256" key="4">
    <source>
        <dbReference type="ARBA" id="ARBA00023163"/>
    </source>
</evidence>
<accession>A0A8J2YPR4</accession>
<dbReference type="Gene3D" id="3.40.190.10">
    <property type="entry name" value="Periplasmic binding protein-like II"/>
    <property type="match status" value="2"/>
</dbReference>
<comment type="caution">
    <text evidence="6">The sequence shown here is derived from an EMBL/GenBank/DDBJ whole genome shotgun (WGS) entry which is preliminary data.</text>
</comment>
<feature type="domain" description="HTH lysR-type" evidence="5">
    <location>
        <begin position="6"/>
        <end position="63"/>
    </location>
</feature>
<reference evidence="6" key="2">
    <citation type="submission" date="2020-09" db="EMBL/GenBank/DDBJ databases">
        <authorList>
            <person name="Sun Q."/>
            <person name="Zhou Y."/>
        </authorList>
    </citation>
    <scope>NUCLEOTIDE SEQUENCE</scope>
    <source>
        <strain evidence="6">CGMCC 1.15725</strain>
    </source>
</reference>
<dbReference type="GO" id="GO:0043565">
    <property type="term" value="F:sequence-specific DNA binding"/>
    <property type="evidence" value="ECO:0007669"/>
    <property type="project" value="TreeGrafter"/>
</dbReference>
<dbReference type="PRINTS" id="PR00039">
    <property type="entry name" value="HTHLYSR"/>
</dbReference>
<dbReference type="Pfam" id="PF00126">
    <property type="entry name" value="HTH_1"/>
    <property type="match status" value="1"/>
</dbReference>
<dbReference type="GO" id="GO:0006351">
    <property type="term" value="P:DNA-templated transcription"/>
    <property type="evidence" value="ECO:0007669"/>
    <property type="project" value="TreeGrafter"/>
</dbReference>
<dbReference type="GO" id="GO:0003700">
    <property type="term" value="F:DNA-binding transcription factor activity"/>
    <property type="evidence" value="ECO:0007669"/>
    <property type="project" value="InterPro"/>
</dbReference>
<gene>
    <name evidence="6" type="ORF">GCM10011611_03330</name>
</gene>
<evidence type="ECO:0000256" key="1">
    <source>
        <dbReference type="ARBA" id="ARBA00009437"/>
    </source>
</evidence>
<keyword evidence="2" id="KW-0805">Transcription regulation</keyword>
<evidence type="ECO:0000313" key="6">
    <source>
        <dbReference type="EMBL" id="GGF01076.1"/>
    </source>
</evidence>
<dbReference type="FunFam" id="1.10.10.10:FF:000038">
    <property type="entry name" value="Glycine cleavage system transcriptional activator"/>
    <property type="match status" value="1"/>
</dbReference>
<dbReference type="InterPro" id="IPR058163">
    <property type="entry name" value="LysR-type_TF_proteobact-type"/>
</dbReference>
<dbReference type="PANTHER" id="PTHR30537:SF74">
    <property type="entry name" value="HTH-TYPE TRANSCRIPTIONAL REGULATOR TRPI"/>
    <property type="match status" value="1"/>
</dbReference>
<dbReference type="FunFam" id="3.40.190.10:FF:000017">
    <property type="entry name" value="Glycine cleavage system transcriptional activator"/>
    <property type="match status" value="1"/>
</dbReference>
<dbReference type="CDD" id="cd08432">
    <property type="entry name" value="PBP2_GcdR_TrpI_HvrB_AmpR_like"/>
    <property type="match status" value="1"/>
</dbReference>
<dbReference type="SUPFAM" id="SSF53850">
    <property type="entry name" value="Periplasmic binding protein-like II"/>
    <property type="match status" value="1"/>
</dbReference>
<dbReference type="PROSITE" id="PS50931">
    <property type="entry name" value="HTH_LYSR"/>
    <property type="match status" value="1"/>
</dbReference>